<evidence type="ECO:0000313" key="1">
    <source>
        <dbReference type="EMBL" id="GAB36172.1"/>
    </source>
</evidence>
<dbReference type="OrthoDB" id="3371391at2"/>
<protein>
    <submittedName>
        <fullName evidence="1">Uncharacterized protein</fullName>
    </submittedName>
</protein>
<sequence length="151" mass="16673">MSTRCILGVRTADHTGVRAYGRLVHCDGYPEAVLPELRTIVDRDGCATAMDTLLQNEWHSLHADQNAYSAFPTGIAVAGYGVAVDPADVVVYTDEGVVPFELSEWTASDLVHDRVDAQYGYFLDPSTLTVELVSVYPTVKRKRQPLFGVRR</sequence>
<dbReference type="RefSeq" id="WP_007240356.1">
    <property type="nucleotide sequence ID" value="NZ_BAFB01000202.1"/>
</dbReference>
<keyword evidence="2" id="KW-1185">Reference proteome</keyword>
<reference evidence="1" key="1">
    <citation type="submission" date="2012-02" db="EMBL/GenBank/DDBJ databases">
        <title>Whole genome shotgun sequence of Gordonia otitidis NBRC 100426.</title>
        <authorList>
            <person name="Yoshida I."/>
            <person name="Hosoyama A."/>
            <person name="Tsuchikane K."/>
            <person name="Katsumata H."/>
            <person name="Yamazaki S."/>
            <person name="Fujita N."/>
        </authorList>
    </citation>
    <scope>NUCLEOTIDE SEQUENCE [LARGE SCALE GENOMIC DNA]</scope>
    <source>
        <strain evidence="1">NBRC 100426</strain>
    </source>
</reference>
<evidence type="ECO:0000313" key="2">
    <source>
        <dbReference type="Proteomes" id="UP000005038"/>
    </source>
</evidence>
<comment type="caution">
    <text evidence="1">The sequence shown here is derived from an EMBL/GenBank/DDBJ whole genome shotgun (WGS) entry which is preliminary data.</text>
</comment>
<organism evidence="1 2">
    <name type="scientific">Gordonia otitidis (strain DSM 44809 / CCUG 52243 / JCM 12355 / NBRC 100426 / IFM 10032)</name>
    <dbReference type="NCBI Taxonomy" id="1108044"/>
    <lineage>
        <taxon>Bacteria</taxon>
        <taxon>Bacillati</taxon>
        <taxon>Actinomycetota</taxon>
        <taxon>Actinomycetes</taxon>
        <taxon>Mycobacteriales</taxon>
        <taxon>Gordoniaceae</taxon>
        <taxon>Gordonia</taxon>
    </lineage>
</organism>
<dbReference type="AlphaFoldDB" id="H5TRR4"/>
<dbReference type="EMBL" id="BAFB01000202">
    <property type="protein sequence ID" value="GAB36172.1"/>
    <property type="molecule type" value="Genomic_DNA"/>
</dbReference>
<name>H5TRR4_GORO1</name>
<gene>
    <name evidence="1" type="ORF">GOOTI_202_00280</name>
</gene>
<dbReference type="STRING" id="1108044.GOOTI_202_00280"/>
<proteinExistence type="predicted"/>
<dbReference type="Proteomes" id="UP000005038">
    <property type="component" value="Unassembled WGS sequence"/>
</dbReference>
<accession>H5TRR4</accession>